<organism evidence="2 3">
    <name type="scientific">Streptomyces alanosinicus</name>
    <dbReference type="NCBI Taxonomy" id="68171"/>
    <lineage>
        <taxon>Bacteria</taxon>
        <taxon>Bacillati</taxon>
        <taxon>Actinomycetota</taxon>
        <taxon>Actinomycetes</taxon>
        <taxon>Kitasatosporales</taxon>
        <taxon>Streptomycetaceae</taxon>
        <taxon>Streptomyces</taxon>
    </lineage>
</organism>
<reference evidence="2" key="2">
    <citation type="submission" date="2020-09" db="EMBL/GenBank/DDBJ databases">
        <authorList>
            <person name="Sun Q."/>
            <person name="Ohkuma M."/>
        </authorList>
    </citation>
    <scope>NUCLEOTIDE SEQUENCE</scope>
    <source>
        <strain evidence="2">JCM 4714</strain>
    </source>
</reference>
<evidence type="ECO:0000259" key="1">
    <source>
        <dbReference type="Pfam" id="PF06527"/>
    </source>
</evidence>
<accession>A0A919D444</accession>
<feature type="domain" description="TniQ" evidence="1">
    <location>
        <begin position="17"/>
        <end position="148"/>
    </location>
</feature>
<dbReference type="AlphaFoldDB" id="A0A919D444"/>
<dbReference type="Proteomes" id="UP000655443">
    <property type="component" value="Unassembled WGS sequence"/>
</dbReference>
<gene>
    <name evidence="2" type="ORF">GCM10010339_58760</name>
</gene>
<dbReference type="Pfam" id="PF06527">
    <property type="entry name" value="TniQ"/>
    <property type="match status" value="1"/>
</dbReference>
<dbReference type="RefSeq" id="WP_189956651.1">
    <property type="nucleotide sequence ID" value="NZ_BMVG01000017.1"/>
</dbReference>
<dbReference type="EMBL" id="BMVG01000017">
    <property type="protein sequence ID" value="GHE08754.1"/>
    <property type="molecule type" value="Genomic_DNA"/>
</dbReference>
<evidence type="ECO:0000313" key="3">
    <source>
        <dbReference type="Proteomes" id="UP000655443"/>
    </source>
</evidence>
<reference evidence="2" key="1">
    <citation type="journal article" date="2014" name="Int. J. Syst. Evol. Microbiol.">
        <title>Complete genome sequence of Corynebacterium casei LMG S-19264T (=DSM 44701T), isolated from a smear-ripened cheese.</title>
        <authorList>
            <consortium name="US DOE Joint Genome Institute (JGI-PGF)"/>
            <person name="Walter F."/>
            <person name="Albersmeier A."/>
            <person name="Kalinowski J."/>
            <person name="Ruckert C."/>
        </authorList>
    </citation>
    <scope>NUCLEOTIDE SEQUENCE</scope>
    <source>
        <strain evidence="2">JCM 4714</strain>
    </source>
</reference>
<dbReference type="InterPro" id="IPR009492">
    <property type="entry name" value="TniQ"/>
</dbReference>
<comment type="caution">
    <text evidence="2">The sequence shown here is derived from an EMBL/GenBank/DDBJ whole genome shotgun (WGS) entry which is preliminary data.</text>
</comment>
<sequence length="392" mass="44328">MTVVSSAESHRLSRRLPVAPVPLPGESLFSWVDHLAAVYEVDRTEIMQWLGLDPRAAHASRLARHTAELRLDAARSLHIATGLEPEAIHAMTLLGVVEVRRSRPYRLSDAPEAPEETWAFCPRCVEPPVRWPLWWYRWWAVMCPEHNCYTVSFCPDCGSPFSPAILRGDAPGHCPGFTSLADEQHRAPGRRRPKRKRCGRPLWEILTPTVADPMVRDTHQRLVRMAGEEPSSLDRQWYDDLRTLRILLNEPNPLYVQTFTGPDPALRERYTTQERGSMWDDTDTNPVVLRATGTGFLHPWRRTSPSTYGKERDPVTTGAELSVIASVLASDDMAAAAREAFRVLRPASLRDFDNDLPPYLYRASSQLHALISQAQTSDVLNRLHASPEPPRT</sequence>
<proteinExistence type="predicted"/>
<name>A0A919D444_9ACTN</name>
<evidence type="ECO:0000313" key="2">
    <source>
        <dbReference type="EMBL" id="GHE08754.1"/>
    </source>
</evidence>
<keyword evidence="3" id="KW-1185">Reference proteome</keyword>
<protein>
    <recommendedName>
        <fullName evidence="1">TniQ domain-containing protein</fullName>
    </recommendedName>
</protein>